<dbReference type="PANTHER" id="PTHR45348">
    <property type="entry name" value="HYPOTHETICAL OXIDOREDUCTASE (EUROFUNG)"/>
    <property type="match status" value="1"/>
</dbReference>
<dbReference type="InterPro" id="IPR047122">
    <property type="entry name" value="Trans-enoyl_RdTase-like"/>
</dbReference>
<comment type="similarity">
    <text evidence="1">Belongs to the zinc-containing alcohol dehydrogenase family.</text>
</comment>
<evidence type="ECO:0000256" key="2">
    <source>
        <dbReference type="ARBA" id="ARBA00023002"/>
    </source>
</evidence>
<evidence type="ECO:0000313" key="5">
    <source>
        <dbReference type="Proteomes" id="UP001590950"/>
    </source>
</evidence>
<keyword evidence="2" id="KW-0560">Oxidoreductase</keyword>
<dbReference type="InterPro" id="IPR013149">
    <property type="entry name" value="ADH-like_C"/>
</dbReference>
<dbReference type="SMART" id="SM00829">
    <property type="entry name" value="PKS_ER"/>
    <property type="match status" value="1"/>
</dbReference>
<dbReference type="InterPro" id="IPR020843">
    <property type="entry name" value="ER"/>
</dbReference>
<protein>
    <recommendedName>
        <fullName evidence="3">Enoyl reductase (ER) domain-containing protein</fullName>
    </recommendedName>
</protein>
<name>A0ABR4A246_9LECA</name>
<feature type="domain" description="Enoyl reductase (ER)" evidence="3">
    <location>
        <begin position="14"/>
        <end position="343"/>
    </location>
</feature>
<dbReference type="InterPro" id="IPR011032">
    <property type="entry name" value="GroES-like_sf"/>
</dbReference>
<accession>A0ABR4A246</accession>
<sequence>MSHQHLAAILPAKGSRLEVTNRPTPGPGPDDLLIEVKAIAVNPIDWYQRDMGFPPIAAYPAVVGSDIAGIVISAGSSVSSAALQAGTRVSAFAPSFFKQGDPDYGALQTRVLVPAANAAPIPAKMSFTEASMLPMAVATVWSGWYSIGIARDTAYTAADKQGMLIWGGASSVGSAAIQIAKLMGFTVYATASEKNHGYLKTLGASKLFDYRSENVVKDIVKAAKEDGVMISSGFDAAGQLTECLEVLEKSKAEGTAKLASAIPLKDESPTTEGVEVKFVSAPGDEKARIEHFQFVFNVWLKEKLEKGEFVPSPKLKVIEGGLNAANAALDELKGGVSGVKLVLEV</sequence>
<dbReference type="SUPFAM" id="SSF51735">
    <property type="entry name" value="NAD(P)-binding Rossmann-fold domains"/>
    <property type="match status" value="1"/>
</dbReference>
<dbReference type="SUPFAM" id="SSF50129">
    <property type="entry name" value="GroES-like"/>
    <property type="match status" value="1"/>
</dbReference>
<dbReference type="Proteomes" id="UP001590950">
    <property type="component" value="Unassembled WGS sequence"/>
</dbReference>
<dbReference type="InterPro" id="IPR013154">
    <property type="entry name" value="ADH-like_N"/>
</dbReference>
<dbReference type="Gene3D" id="3.90.180.10">
    <property type="entry name" value="Medium-chain alcohol dehydrogenases, catalytic domain"/>
    <property type="match status" value="1"/>
</dbReference>
<evidence type="ECO:0000259" key="3">
    <source>
        <dbReference type="SMART" id="SM00829"/>
    </source>
</evidence>
<dbReference type="Pfam" id="PF00107">
    <property type="entry name" value="ADH_zinc_N"/>
    <property type="match status" value="1"/>
</dbReference>
<dbReference type="Gene3D" id="3.40.50.720">
    <property type="entry name" value="NAD(P)-binding Rossmann-like Domain"/>
    <property type="match status" value="1"/>
</dbReference>
<reference evidence="4 5" key="1">
    <citation type="submission" date="2024-09" db="EMBL/GenBank/DDBJ databases">
        <title>Rethinking Asexuality: The Enigmatic Case of Functional Sexual Genes in Lepraria (Stereocaulaceae).</title>
        <authorList>
            <person name="Doellman M."/>
            <person name="Sun Y."/>
            <person name="Barcenas-Pena A."/>
            <person name="Lumbsch H.T."/>
            <person name="Grewe F."/>
        </authorList>
    </citation>
    <scope>NUCLEOTIDE SEQUENCE [LARGE SCALE GENOMIC DNA]</scope>
    <source>
        <strain evidence="4 5">Mercado 3170</strain>
    </source>
</reference>
<dbReference type="EMBL" id="JBEFKJ010000027">
    <property type="protein sequence ID" value="KAL2039021.1"/>
    <property type="molecule type" value="Genomic_DNA"/>
</dbReference>
<dbReference type="PANTHER" id="PTHR45348:SF2">
    <property type="entry name" value="ZINC-TYPE ALCOHOL DEHYDROGENASE-LIKE PROTEIN C2E1P3.01"/>
    <property type="match status" value="1"/>
</dbReference>
<evidence type="ECO:0000313" key="4">
    <source>
        <dbReference type="EMBL" id="KAL2039021.1"/>
    </source>
</evidence>
<keyword evidence="5" id="KW-1185">Reference proteome</keyword>
<evidence type="ECO:0000256" key="1">
    <source>
        <dbReference type="ARBA" id="ARBA00008072"/>
    </source>
</evidence>
<gene>
    <name evidence="4" type="ORF">N7G274_008070</name>
</gene>
<dbReference type="InterPro" id="IPR036291">
    <property type="entry name" value="NAD(P)-bd_dom_sf"/>
</dbReference>
<dbReference type="Pfam" id="PF08240">
    <property type="entry name" value="ADH_N"/>
    <property type="match status" value="1"/>
</dbReference>
<organism evidence="4 5">
    <name type="scientific">Stereocaulon virgatum</name>
    <dbReference type="NCBI Taxonomy" id="373712"/>
    <lineage>
        <taxon>Eukaryota</taxon>
        <taxon>Fungi</taxon>
        <taxon>Dikarya</taxon>
        <taxon>Ascomycota</taxon>
        <taxon>Pezizomycotina</taxon>
        <taxon>Lecanoromycetes</taxon>
        <taxon>OSLEUM clade</taxon>
        <taxon>Lecanoromycetidae</taxon>
        <taxon>Lecanorales</taxon>
        <taxon>Lecanorineae</taxon>
        <taxon>Stereocaulaceae</taxon>
        <taxon>Stereocaulon</taxon>
    </lineage>
</organism>
<proteinExistence type="inferred from homology"/>
<dbReference type="CDD" id="cd08249">
    <property type="entry name" value="enoyl_reductase_like"/>
    <property type="match status" value="1"/>
</dbReference>
<comment type="caution">
    <text evidence="4">The sequence shown here is derived from an EMBL/GenBank/DDBJ whole genome shotgun (WGS) entry which is preliminary data.</text>
</comment>